<dbReference type="InterPro" id="IPR036388">
    <property type="entry name" value="WH-like_DNA-bd_sf"/>
</dbReference>
<dbReference type="CDD" id="cd06170">
    <property type="entry name" value="LuxR_C_like"/>
    <property type="match status" value="1"/>
</dbReference>
<dbReference type="PANTHER" id="PTHR45566:SF2">
    <property type="entry name" value="NARL SUBFAMILY"/>
    <property type="match status" value="1"/>
</dbReference>
<dbReference type="Proteomes" id="UP000317550">
    <property type="component" value="Chromosome"/>
</dbReference>
<dbReference type="SUPFAM" id="SSF46894">
    <property type="entry name" value="C-terminal effector domain of the bipartite response regulators"/>
    <property type="match status" value="1"/>
</dbReference>
<proteinExistence type="predicted"/>
<dbReference type="InterPro" id="IPR000792">
    <property type="entry name" value="Tscrpt_reg_LuxR_C"/>
</dbReference>
<dbReference type="GO" id="GO:0000160">
    <property type="term" value="P:phosphorelay signal transduction system"/>
    <property type="evidence" value="ECO:0007669"/>
    <property type="project" value="InterPro"/>
</dbReference>
<dbReference type="SUPFAM" id="SSF52172">
    <property type="entry name" value="CheY-like"/>
    <property type="match status" value="1"/>
</dbReference>
<dbReference type="OrthoDB" id="9808843at2"/>
<dbReference type="SMART" id="SM00448">
    <property type="entry name" value="REC"/>
    <property type="match status" value="1"/>
</dbReference>
<dbReference type="InterPro" id="IPR058245">
    <property type="entry name" value="NreC/VraR/RcsB-like_REC"/>
</dbReference>
<protein>
    <submittedName>
        <fullName evidence="6">Response regulator transcription factor</fullName>
    </submittedName>
</protein>
<organism evidence="6 7">
    <name type="scientific">Chitinimonas arctica</name>
    <dbReference type="NCBI Taxonomy" id="2594795"/>
    <lineage>
        <taxon>Bacteria</taxon>
        <taxon>Pseudomonadati</taxon>
        <taxon>Pseudomonadota</taxon>
        <taxon>Betaproteobacteria</taxon>
        <taxon>Neisseriales</taxon>
        <taxon>Chitinibacteraceae</taxon>
        <taxon>Chitinimonas</taxon>
    </lineage>
</organism>
<dbReference type="CDD" id="cd17535">
    <property type="entry name" value="REC_NarL-like"/>
    <property type="match status" value="1"/>
</dbReference>
<dbReference type="Pfam" id="PF00072">
    <property type="entry name" value="Response_reg"/>
    <property type="match status" value="1"/>
</dbReference>
<evidence type="ECO:0000313" key="6">
    <source>
        <dbReference type="EMBL" id="QDQ25445.1"/>
    </source>
</evidence>
<dbReference type="InterPro" id="IPR001789">
    <property type="entry name" value="Sig_transdc_resp-reg_receiver"/>
</dbReference>
<dbReference type="EMBL" id="CP041730">
    <property type="protein sequence ID" value="QDQ25445.1"/>
    <property type="molecule type" value="Genomic_DNA"/>
</dbReference>
<dbReference type="KEGG" id="cari:FNU76_03220"/>
<feature type="domain" description="Response regulatory" evidence="5">
    <location>
        <begin position="11"/>
        <end position="128"/>
    </location>
</feature>
<evidence type="ECO:0000313" key="7">
    <source>
        <dbReference type="Proteomes" id="UP000317550"/>
    </source>
</evidence>
<dbReference type="GO" id="GO:0003677">
    <property type="term" value="F:DNA binding"/>
    <property type="evidence" value="ECO:0007669"/>
    <property type="project" value="UniProtKB-KW"/>
</dbReference>
<accession>A0A516SBC5</accession>
<dbReference type="RefSeq" id="WP_143856370.1">
    <property type="nucleotide sequence ID" value="NZ_CP041730.1"/>
</dbReference>
<dbReference type="Gene3D" id="1.10.10.10">
    <property type="entry name" value="Winged helix-like DNA-binding domain superfamily/Winged helix DNA-binding domain"/>
    <property type="match status" value="1"/>
</dbReference>
<evidence type="ECO:0000259" key="4">
    <source>
        <dbReference type="PROSITE" id="PS50043"/>
    </source>
</evidence>
<dbReference type="InterPro" id="IPR011006">
    <property type="entry name" value="CheY-like_superfamily"/>
</dbReference>
<dbReference type="InterPro" id="IPR051015">
    <property type="entry name" value="EvgA-like"/>
</dbReference>
<feature type="modified residue" description="4-aspartylphosphate" evidence="3">
    <location>
        <position position="63"/>
    </location>
</feature>
<keyword evidence="1 3" id="KW-0597">Phosphoprotein</keyword>
<dbReference type="AlphaFoldDB" id="A0A516SBC5"/>
<keyword evidence="7" id="KW-1185">Reference proteome</keyword>
<keyword evidence="2" id="KW-0238">DNA-binding</keyword>
<evidence type="ECO:0000256" key="1">
    <source>
        <dbReference type="ARBA" id="ARBA00022553"/>
    </source>
</evidence>
<dbReference type="PROSITE" id="PS50110">
    <property type="entry name" value="RESPONSE_REGULATORY"/>
    <property type="match status" value="1"/>
</dbReference>
<dbReference type="InterPro" id="IPR016032">
    <property type="entry name" value="Sig_transdc_resp-reg_C-effctor"/>
</dbReference>
<feature type="domain" description="HTH luxR-type" evidence="4">
    <location>
        <begin position="147"/>
        <end position="212"/>
    </location>
</feature>
<reference evidence="7" key="1">
    <citation type="submission" date="2019-07" db="EMBL/GenBank/DDBJ databases">
        <title>Chitinimonas sp. nov., isolated from Ny-Alesund, arctica soil.</title>
        <authorList>
            <person name="Xu Q."/>
            <person name="Peng F."/>
        </authorList>
    </citation>
    <scope>NUCLEOTIDE SEQUENCE [LARGE SCALE GENOMIC DNA]</scope>
    <source>
        <strain evidence="7">R3-44</strain>
    </source>
</reference>
<dbReference type="PROSITE" id="PS50043">
    <property type="entry name" value="HTH_LUXR_2"/>
    <property type="match status" value="1"/>
</dbReference>
<dbReference type="GO" id="GO:0006355">
    <property type="term" value="P:regulation of DNA-templated transcription"/>
    <property type="evidence" value="ECO:0007669"/>
    <property type="project" value="InterPro"/>
</dbReference>
<gene>
    <name evidence="6" type="ORF">FNU76_03220</name>
</gene>
<name>A0A516SBC5_9NEIS</name>
<dbReference type="Pfam" id="PF00196">
    <property type="entry name" value="GerE"/>
    <property type="match status" value="1"/>
</dbReference>
<dbReference type="SMART" id="SM00421">
    <property type="entry name" value="HTH_LUXR"/>
    <property type="match status" value="1"/>
</dbReference>
<evidence type="ECO:0000256" key="2">
    <source>
        <dbReference type="ARBA" id="ARBA00023125"/>
    </source>
</evidence>
<dbReference type="PRINTS" id="PR00038">
    <property type="entry name" value="HTHLUXR"/>
</dbReference>
<sequence length="220" mass="23813">MFNTAPIAMQIALIVEDHPLYREALTRLLQDCLPGYQIKSTHSAEEGLRLAAEHELPAVLLLDMGLPGLCGVDAIVAFRRKWEGLAIIAVSASEDRREATAALSAGVRAFVSKAVAMDVMTDIVQQVVRGGIGAPKWVTAQGEDIGAGAPLVSLTPRQREIVMMLSKGYSNKEISLRLGLAEITVKVHVSSVFRALNVVNRTQAVLMARRLGLYTMEHAT</sequence>
<dbReference type="Gene3D" id="3.40.50.2300">
    <property type="match status" value="1"/>
</dbReference>
<evidence type="ECO:0000259" key="5">
    <source>
        <dbReference type="PROSITE" id="PS50110"/>
    </source>
</evidence>
<dbReference type="PANTHER" id="PTHR45566">
    <property type="entry name" value="HTH-TYPE TRANSCRIPTIONAL REGULATOR YHJB-RELATED"/>
    <property type="match status" value="1"/>
</dbReference>
<evidence type="ECO:0000256" key="3">
    <source>
        <dbReference type="PROSITE-ProRule" id="PRU00169"/>
    </source>
</evidence>